<dbReference type="Proteomes" id="UP000515377">
    <property type="component" value="Chromosome"/>
</dbReference>
<dbReference type="InterPro" id="IPR011051">
    <property type="entry name" value="RmlC_Cupin_sf"/>
</dbReference>
<evidence type="ECO:0000313" key="4">
    <source>
        <dbReference type="EMBL" id="QNG47959.1"/>
    </source>
</evidence>
<dbReference type="InterPro" id="IPR051804">
    <property type="entry name" value="Carb_Metab_Reg_Kinase/Isom"/>
</dbReference>
<dbReference type="SUPFAM" id="SSF51182">
    <property type="entry name" value="RmlC-like cupins"/>
    <property type="match status" value="1"/>
</dbReference>
<dbReference type="AlphaFoldDB" id="A0A9X7UGF7"/>
<gene>
    <name evidence="4" type="ORF">H3V42_10450</name>
</gene>
<dbReference type="GO" id="GO:0008270">
    <property type="term" value="F:zinc ion binding"/>
    <property type="evidence" value="ECO:0007669"/>
    <property type="project" value="InterPro"/>
</dbReference>
<dbReference type="InterPro" id="IPR046457">
    <property type="entry name" value="PMI_typeI_cat"/>
</dbReference>
<dbReference type="PANTHER" id="PTHR42742:SF3">
    <property type="entry name" value="FRUCTOKINASE"/>
    <property type="match status" value="1"/>
</dbReference>
<dbReference type="InterPro" id="IPR014710">
    <property type="entry name" value="RmlC-like_jellyroll"/>
</dbReference>
<keyword evidence="1" id="KW-0479">Metal-binding</keyword>
<dbReference type="Gene3D" id="2.60.120.10">
    <property type="entry name" value="Jelly Rolls"/>
    <property type="match status" value="1"/>
</dbReference>
<proteinExistence type="predicted"/>
<dbReference type="CDD" id="cd07010">
    <property type="entry name" value="cupin_PMI_type_I_N_bac"/>
    <property type="match status" value="1"/>
</dbReference>
<dbReference type="PANTHER" id="PTHR42742">
    <property type="entry name" value="TRANSCRIPTIONAL REPRESSOR MPRA"/>
    <property type="match status" value="1"/>
</dbReference>
<sequence>MAAKRLQTHYVEKIWGRIGVEGIPDALKAARVGELWFEDEDDSRLPLLVKSIHTSEKLSIQVHPDDEYAMLHGLPGGKEECWLVTHAAPGATLGIGTISSLDGAALRQAALTGELEALMDWRPVQPGDFYFIPAGTVHAIGAGVSLIEVQQNVDVTYRLYDYGRPRELHLDDGVAVSRAEPYQRPPIKVVSGQSATLLQDGPFSVSIRYVAAGGHMDVGEKQVWIVPLKSAGAIDGVDCAAMECWLGGEGTRLSSRSGTDFLIATC</sequence>
<reference evidence="4 5" key="1">
    <citation type="submission" date="2020-07" db="EMBL/GenBank/DDBJ databases">
        <title>Whole genome sequence of Sphingobium yanoikuyae A3.</title>
        <authorList>
            <person name="Han S.-S."/>
        </authorList>
    </citation>
    <scope>NUCLEOTIDE SEQUENCE [LARGE SCALE GENOMIC DNA]</scope>
    <source>
        <strain evidence="4 5">A3</strain>
    </source>
</reference>
<dbReference type="EMBL" id="CP060122">
    <property type="protein sequence ID" value="QNG47959.1"/>
    <property type="molecule type" value="Genomic_DNA"/>
</dbReference>
<feature type="domain" description="Phosphomannose isomerase type I catalytic" evidence="3">
    <location>
        <begin position="33"/>
        <end position="69"/>
    </location>
</feature>
<keyword evidence="4" id="KW-0413">Isomerase</keyword>
<keyword evidence="2" id="KW-0862">Zinc</keyword>
<protein>
    <submittedName>
        <fullName evidence="4">Class I mannose-6-phosphate isomerase</fullName>
    </submittedName>
</protein>
<evidence type="ECO:0000313" key="5">
    <source>
        <dbReference type="Proteomes" id="UP000515377"/>
    </source>
</evidence>
<evidence type="ECO:0000259" key="3">
    <source>
        <dbReference type="Pfam" id="PF20511"/>
    </source>
</evidence>
<evidence type="ECO:0000256" key="2">
    <source>
        <dbReference type="ARBA" id="ARBA00022833"/>
    </source>
</evidence>
<dbReference type="GO" id="GO:0004476">
    <property type="term" value="F:mannose-6-phosphate isomerase activity"/>
    <property type="evidence" value="ECO:0007669"/>
    <property type="project" value="InterPro"/>
</dbReference>
<organism evidence="4 5">
    <name type="scientific">Sphingobium yanoikuyae</name>
    <name type="common">Sphingomonas yanoikuyae</name>
    <dbReference type="NCBI Taxonomy" id="13690"/>
    <lineage>
        <taxon>Bacteria</taxon>
        <taxon>Pseudomonadati</taxon>
        <taxon>Pseudomonadota</taxon>
        <taxon>Alphaproteobacteria</taxon>
        <taxon>Sphingomonadales</taxon>
        <taxon>Sphingomonadaceae</taxon>
        <taxon>Sphingobium</taxon>
    </lineage>
</organism>
<name>A0A9X7UGF7_SPHYA</name>
<dbReference type="Pfam" id="PF20511">
    <property type="entry name" value="PMI_typeI_cat"/>
    <property type="match status" value="1"/>
</dbReference>
<accession>A0A9X7UGF7</accession>
<evidence type="ECO:0000256" key="1">
    <source>
        <dbReference type="ARBA" id="ARBA00022723"/>
    </source>
</evidence>